<keyword evidence="1" id="KW-0547">Nucleotide-binding</keyword>
<evidence type="ECO:0000259" key="3">
    <source>
        <dbReference type="PROSITE" id="PS50021"/>
    </source>
</evidence>
<dbReference type="SUPFAM" id="SSF52540">
    <property type="entry name" value="P-loop containing nucleoside triphosphate hydrolases"/>
    <property type="match status" value="1"/>
</dbReference>
<dbReference type="Gene3D" id="1.10.418.10">
    <property type="entry name" value="Calponin-like domain"/>
    <property type="match status" value="1"/>
</dbReference>
<dbReference type="PROSITE" id="PS50021">
    <property type="entry name" value="CH"/>
    <property type="match status" value="1"/>
</dbReference>
<dbReference type="GO" id="GO:0005525">
    <property type="term" value="F:GTP binding"/>
    <property type="evidence" value="ECO:0007669"/>
    <property type="project" value="UniProtKB-KW"/>
</dbReference>
<organism evidence="4">
    <name type="scientific">Darwinula stevensoni</name>
    <dbReference type="NCBI Taxonomy" id="69355"/>
    <lineage>
        <taxon>Eukaryota</taxon>
        <taxon>Metazoa</taxon>
        <taxon>Ecdysozoa</taxon>
        <taxon>Arthropoda</taxon>
        <taxon>Crustacea</taxon>
        <taxon>Oligostraca</taxon>
        <taxon>Ostracoda</taxon>
        <taxon>Podocopa</taxon>
        <taxon>Podocopida</taxon>
        <taxon>Darwinulocopina</taxon>
        <taxon>Darwinuloidea</taxon>
        <taxon>Darwinulidae</taxon>
        <taxon>Darwinula</taxon>
    </lineage>
</organism>
<dbReference type="PANTHER" id="PTHR32046:SF14">
    <property type="match status" value="1"/>
</dbReference>
<feature type="domain" description="Calponin-homology (CH)" evidence="3">
    <location>
        <begin position="1"/>
        <end position="95"/>
    </location>
</feature>
<dbReference type="Pfam" id="PF00735">
    <property type="entry name" value="Septin"/>
    <property type="match status" value="1"/>
</dbReference>
<dbReference type="InterPro" id="IPR001715">
    <property type="entry name" value="CH_dom"/>
</dbReference>
<evidence type="ECO:0000313" key="5">
    <source>
        <dbReference type="Proteomes" id="UP000677054"/>
    </source>
</evidence>
<dbReference type="EMBL" id="LR901445">
    <property type="protein sequence ID" value="CAD7248628.1"/>
    <property type="molecule type" value="Genomic_DNA"/>
</dbReference>
<keyword evidence="5" id="KW-1185">Reference proteome</keyword>
<reference evidence="4" key="1">
    <citation type="submission" date="2020-11" db="EMBL/GenBank/DDBJ databases">
        <authorList>
            <person name="Tran Van P."/>
        </authorList>
    </citation>
    <scope>NUCLEOTIDE SEQUENCE</scope>
</reference>
<feature type="compositionally biased region" description="Basic and acidic residues" evidence="2">
    <location>
        <begin position="234"/>
        <end position="257"/>
    </location>
</feature>
<dbReference type="AlphaFoldDB" id="A0A7R9A7T6"/>
<dbReference type="Proteomes" id="UP000677054">
    <property type="component" value="Unassembled WGS sequence"/>
</dbReference>
<accession>A0A7R9A7T6</accession>
<name>A0A7R9A7T6_9CRUS</name>
<comment type="similarity">
    <text evidence="1">Belongs to the TRAFAC class TrmE-Era-EngA-EngB-Septin-like GTPase superfamily. Septin GTPase family.</text>
</comment>
<evidence type="ECO:0000256" key="2">
    <source>
        <dbReference type="SAM" id="MobiDB-lite"/>
    </source>
</evidence>
<feature type="region of interest" description="Disordered" evidence="2">
    <location>
        <begin position="99"/>
        <end position="121"/>
    </location>
</feature>
<feature type="compositionally biased region" description="Polar residues" evidence="2">
    <location>
        <begin position="105"/>
        <end position="121"/>
    </location>
</feature>
<keyword evidence="1" id="KW-0342">GTP-binding</keyword>
<sequence length="820" mass="93962">MASTDPKLEFLQKFGSTLPDRKKNRGMFGLRRSGRSCRAKALIPERHIDNLNNAFDVAEHKLGIPRLLDAEDVDTQKPDDKSIMIYVASLFEAFGSNAPEMNEGKQFQTQPNHPSDISNKKLNNANETEEEGYQCIESVLNRLVELSRDREVLLEEERKKFLSEKEEENKVCLKDAQHILEGHEDESVDPTLRHDGKNGPGISGDAQCQDLGSKTGGGKPMPAPRHVRFPTILAKEEHGDANMDAQKRQSDKETRRVEERVSLAQKITLKCKKVDNLIYQLPFSGKVYDSVNRLAKYEVGEKRPYDGVEKALMLVGATGSGKTTLINGIVNYAFGADWSESIRYRLINEEEVLSHRKNQAFSQTEGISAYVLHKQPENIIPYTLTVIDTPGFGDTGGLKKDEELRNQIKEFFSHGGYFGVDQLDGVGFVIPASQARLTVTQKYIFDCILSLFGIDMMDSIFVLTTFADHEEPIVLSALREARIPFHKYFKFSNSALFVEPGGIHEIFEKLLWERSISNFQCFFQDFRQTKAVSLTLTNEVLRERRRLEAAIQGVQYQFEAAVGRLEKLREVHAIIKMHGKDLADDENFTYTVKTRRQKRLKLSSGENATNCSICQLTCHYPCYKFEEYCDAMEPPLKVCKVCPKKCPANDHVKKPYRFISYEENETKTAVNLKNKYEQTLKRLGSEGIMKEIIKDFNRERAAILGLIKEAHSCMQRLVEIALKPCHLCFVDYIDLLIQTERSDARPGHAERIKYLIDAREAARLTEVLKADFDPFEAYMKEFEEDGFDISCFNSDHIESESRKRHRFKKWMTFLREERKK</sequence>
<dbReference type="CDD" id="cd00882">
    <property type="entry name" value="Ras_like_GTPase"/>
    <property type="match status" value="1"/>
</dbReference>
<dbReference type="InterPro" id="IPR027417">
    <property type="entry name" value="P-loop_NTPase"/>
</dbReference>
<dbReference type="InterPro" id="IPR036872">
    <property type="entry name" value="CH_dom_sf"/>
</dbReference>
<protein>
    <recommendedName>
        <fullName evidence="3">Calponin-homology (CH) domain-containing protein</fullName>
    </recommendedName>
</protein>
<evidence type="ECO:0000256" key="1">
    <source>
        <dbReference type="RuleBase" id="RU004560"/>
    </source>
</evidence>
<proteinExistence type="inferred from homology"/>
<dbReference type="PANTHER" id="PTHR32046">
    <property type="entry name" value="G DOMAIN-CONTAINING PROTEIN"/>
    <property type="match status" value="1"/>
</dbReference>
<dbReference type="EMBL" id="CAJPEV010001928">
    <property type="protein sequence ID" value="CAG0894928.1"/>
    <property type="molecule type" value="Genomic_DNA"/>
</dbReference>
<gene>
    <name evidence="4" type="ORF">DSTB1V02_LOCUS8439</name>
</gene>
<dbReference type="OrthoDB" id="2386367at2759"/>
<dbReference type="Pfam" id="PF00307">
    <property type="entry name" value="CH"/>
    <property type="match status" value="1"/>
</dbReference>
<feature type="region of interest" description="Disordered" evidence="2">
    <location>
        <begin position="182"/>
        <end position="257"/>
    </location>
</feature>
<dbReference type="Gene3D" id="3.40.50.300">
    <property type="entry name" value="P-loop containing nucleotide triphosphate hydrolases"/>
    <property type="match status" value="1"/>
</dbReference>
<evidence type="ECO:0000313" key="4">
    <source>
        <dbReference type="EMBL" id="CAD7248628.1"/>
    </source>
</evidence>
<dbReference type="InterPro" id="IPR030379">
    <property type="entry name" value="G_SEPTIN_dom"/>
</dbReference>
<dbReference type="SUPFAM" id="SSF47576">
    <property type="entry name" value="Calponin-homology domain, CH-domain"/>
    <property type="match status" value="1"/>
</dbReference>